<evidence type="ECO:0000313" key="3">
    <source>
        <dbReference type="Proteomes" id="UP000527616"/>
    </source>
</evidence>
<keyword evidence="2" id="KW-0413">Isomerase</keyword>
<dbReference type="GO" id="GO:0016853">
    <property type="term" value="F:isomerase activity"/>
    <property type="evidence" value="ECO:0007669"/>
    <property type="project" value="UniProtKB-KW"/>
</dbReference>
<feature type="domain" description="SnoaL-like" evidence="1">
    <location>
        <begin position="8"/>
        <end position="106"/>
    </location>
</feature>
<dbReference type="Pfam" id="PF12680">
    <property type="entry name" value="SnoaL_2"/>
    <property type="match status" value="1"/>
</dbReference>
<dbReference type="Gene3D" id="3.10.450.50">
    <property type="match status" value="1"/>
</dbReference>
<dbReference type="InterPro" id="IPR032710">
    <property type="entry name" value="NTF2-like_dom_sf"/>
</dbReference>
<accession>A0A7Z0D9T4</accession>
<proteinExistence type="predicted"/>
<dbReference type="RefSeq" id="WP_179445414.1">
    <property type="nucleotide sequence ID" value="NZ_JACBZS010000001.1"/>
</dbReference>
<dbReference type="InterPro" id="IPR037401">
    <property type="entry name" value="SnoaL-like"/>
</dbReference>
<keyword evidence="3" id="KW-1185">Reference proteome</keyword>
<evidence type="ECO:0000259" key="1">
    <source>
        <dbReference type="Pfam" id="PF12680"/>
    </source>
</evidence>
<gene>
    <name evidence="2" type="ORF">GGQ54_002169</name>
</gene>
<dbReference type="AlphaFoldDB" id="A0A7Z0D9T4"/>
<name>A0A7Z0D9T4_9ACTN</name>
<sequence>MAEVEERVRHYYPTVDSGDAEAVAALFAEDAVYARPGYQPLRGRAAILAFYTGDRVIAEGRHTVDRVLVAGGRAAVQGRFDGVLKDGSEVAVEFADFFDVDDAGAFTERTTYFYAPLV</sequence>
<protein>
    <submittedName>
        <fullName evidence="2">Ketosteroid isomerase-like protein</fullName>
    </submittedName>
</protein>
<dbReference type="Proteomes" id="UP000527616">
    <property type="component" value="Unassembled WGS sequence"/>
</dbReference>
<organism evidence="2 3">
    <name type="scientific">Naumannella cuiyingiana</name>
    <dbReference type="NCBI Taxonomy" id="1347891"/>
    <lineage>
        <taxon>Bacteria</taxon>
        <taxon>Bacillati</taxon>
        <taxon>Actinomycetota</taxon>
        <taxon>Actinomycetes</taxon>
        <taxon>Propionibacteriales</taxon>
        <taxon>Propionibacteriaceae</taxon>
        <taxon>Naumannella</taxon>
    </lineage>
</organism>
<comment type="caution">
    <text evidence="2">The sequence shown here is derived from an EMBL/GenBank/DDBJ whole genome shotgun (WGS) entry which is preliminary data.</text>
</comment>
<dbReference type="EMBL" id="JACBZS010000001">
    <property type="protein sequence ID" value="NYI71609.1"/>
    <property type="molecule type" value="Genomic_DNA"/>
</dbReference>
<evidence type="ECO:0000313" key="2">
    <source>
        <dbReference type="EMBL" id="NYI71609.1"/>
    </source>
</evidence>
<reference evidence="2 3" key="1">
    <citation type="submission" date="2020-07" db="EMBL/GenBank/DDBJ databases">
        <title>Sequencing the genomes of 1000 actinobacteria strains.</title>
        <authorList>
            <person name="Klenk H.-P."/>
        </authorList>
    </citation>
    <scope>NUCLEOTIDE SEQUENCE [LARGE SCALE GENOMIC DNA]</scope>
    <source>
        <strain evidence="2 3">DSM 103164</strain>
    </source>
</reference>
<dbReference type="SUPFAM" id="SSF54427">
    <property type="entry name" value="NTF2-like"/>
    <property type="match status" value="1"/>
</dbReference>